<evidence type="ECO:0000313" key="4">
    <source>
        <dbReference type="EMBL" id="CUU66237.1"/>
    </source>
</evidence>
<organism evidence="4 5">
    <name type="scientific">Corynebacterium variabile</name>
    <dbReference type="NCBI Taxonomy" id="1727"/>
    <lineage>
        <taxon>Bacteria</taxon>
        <taxon>Bacillati</taxon>
        <taxon>Actinomycetota</taxon>
        <taxon>Actinomycetes</taxon>
        <taxon>Mycobacteriales</taxon>
        <taxon>Corynebacteriaceae</taxon>
        <taxon>Corynebacterium</taxon>
    </lineage>
</organism>
<dbReference type="Gene3D" id="3.40.50.1980">
    <property type="entry name" value="Nitrogenase molybdenum iron protein domain"/>
    <property type="match status" value="1"/>
</dbReference>
<dbReference type="RefSeq" id="WP_073884097.1">
    <property type="nucleotide sequence ID" value="NZ_FAUH01000010.1"/>
</dbReference>
<feature type="signal peptide" evidence="3">
    <location>
        <begin position="1"/>
        <end position="25"/>
    </location>
</feature>
<keyword evidence="5" id="KW-1185">Reference proteome</keyword>
<keyword evidence="1" id="KW-0813">Transport</keyword>
<evidence type="ECO:0000256" key="1">
    <source>
        <dbReference type="ARBA" id="ARBA00022448"/>
    </source>
</evidence>
<dbReference type="PANTHER" id="PTHR30532:SF28">
    <property type="entry name" value="PETROBACTIN-BINDING PROTEIN YCLQ"/>
    <property type="match status" value="1"/>
</dbReference>
<accession>A0A0X2NL62</accession>
<evidence type="ECO:0000256" key="2">
    <source>
        <dbReference type="ARBA" id="ARBA00022729"/>
    </source>
</evidence>
<dbReference type="Proteomes" id="UP000182498">
    <property type="component" value="Unassembled WGS sequence"/>
</dbReference>
<evidence type="ECO:0008006" key="6">
    <source>
        <dbReference type="Google" id="ProtNLM"/>
    </source>
</evidence>
<dbReference type="PROSITE" id="PS51257">
    <property type="entry name" value="PROKAR_LIPOPROTEIN"/>
    <property type="match status" value="1"/>
</dbReference>
<dbReference type="SUPFAM" id="SSF53807">
    <property type="entry name" value="Helical backbone' metal receptor"/>
    <property type="match status" value="1"/>
</dbReference>
<dbReference type="AlphaFoldDB" id="A0A0X2NL62"/>
<protein>
    <recommendedName>
        <fullName evidence="6">Secreted protein</fullName>
    </recommendedName>
</protein>
<dbReference type="InterPro" id="IPR051313">
    <property type="entry name" value="Bact_iron-sidero_bind"/>
</dbReference>
<feature type="chain" id="PRO_5007036559" description="Secreted protein" evidence="3">
    <location>
        <begin position="26"/>
        <end position="168"/>
    </location>
</feature>
<gene>
    <name evidence="4" type="ORF">CVAR292_01576</name>
</gene>
<dbReference type="GO" id="GO:0030288">
    <property type="term" value="C:outer membrane-bounded periplasmic space"/>
    <property type="evidence" value="ECO:0007669"/>
    <property type="project" value="TreeGrafter"/>
</dbReference>
<dbReference type="OrthoDB" id="9793175at2"/>
<sequence>MRSRIRTLTGAVVAGSLAVGLTACSSDNDDSSNSSTDAFPTTVATKFGDIEIDEKPEKVVAIGWGDAGTPMALGVQPVAASDWGDYGDDGLGPWVEEKFDESPEIISTSEPEYEIADNDAWKRLPAVENGHGTILPKEVAQSFSMGTPQACDYGMDKMLPILEKHVAA</sequence>
<reference evidence="5" key="1">
    <citation type="submission" date="2015-11" db="EMBL/GenBank/DDBJ databases">
        <authorList>
            <person name="Dugat-Bony E."/>
        </authorList>
    </citation>
    <scope>NUCLEOTIDE SEQUENCE [LARGE SCALE GENOMIC DNA]</scope>
    <source>
        <strain evidence="5">Mu292</strain>
    </source>
</reference>
<dbReference type="PANTHER" id="PTHR30532">
    <property type="entry name" value="IRON III DICITRATE-BINDING PERIPLASMIC PROTEIN"/>
    <property type="match status" value="1"/>
</dbReference>
<evidence type="ECO:0000256" key="3">
    <source>
        <dbReference type="SAM" id="SignalP"/>
    </source>
</evidence>
<keyword evidence="2 3" id="KW-0732">Signal</keyword>
<name>A0A0X2NL62_9CORY</name>
<evidence type="ECO:0000313" key="5">
    <source>
        <dbReference type="Proteomes" id="UP000182498"/>
    </source>
</evidence>
<dbReference type="EMBL" id="FAUH01000010">
    <property type="protein sequence ID" value="CUU66237.1"/>
    <property type="molecule type" value="Genomic_DNA"/>
</dbReference>
<proteinExistence type="predicted"/>